<reference evidence="2 3" key="1">
    <citation type="journal article" date="2000" name="Nature">
        <title>The genome sequence of the plant pathogen Xylella fastidiosa.</title>
        <authorList>
            <person name="Simpson A.J."/>
            <person name="Reinach F.C."/>
            <person name="Arruda P."/>
            <person name="Abreu F.A."/>
            <person name="Acencio M."/>
            <person name="Alvarenga R."/>
            <person name="Alves L.M."/>
            <person name="Araya J.E."/>
            <person name="Baia G.S."/>
            <person name="Baptista C.S."/>
            <person name="Barros M.H."/>
            <person name="Bonaccorsi E.D."/>
            <person name="Bordin S."/>
            <person name="Bove J.M."/>
            <person name="Briones M.R."/>
            <person name="Bueno M.R."/>
            <person name="Camargo A.A."/>
            <person name="Camargo L.E."/>
            <person name="Carraro D.M."/>
            <person name="Carrer H."/>
            <person name="Colauto N.B."/>
            <person name="Colombo C."/>
            <person name="Costa F.F."/>
            <person name="Costa M.C."/>
            <person name="Costa-Neto C.M."/>
            <person name="Coutinho L.L."/>
            <person name="Cristofani M."/>
            <person name="Dias-Neto E."/>
            <person name="Docena C."/>
            <person name="El-Dorry H."/>
            <person name="Facincani A.P."/>
            <person name="Ferreira A.J."/>
            <person name="Ferreira V.C."/>
            <person name="Ferro J.A."/>
            <person name="Fraga J.S."/>
            <person name="Franca S.C."/>
            <person name="Franco M.C."/>
            <person name="Frohme M."/>
            <person name="Furlan L.R."/>
            <person name="Garnier M."/>
            <person name="Goldman G.H."/>
            <person name="Goldman M.H."/>
            <person name="Gomes S.L."/>
            <person name="Gruber A."/>
            <person name="Ho P.L."/>
            <person name="Hoheisel J.D."/>
            <person name="Junqueira M.L."/>
            <person name="Kemper E.L."/>
            <person name="Kitajima J.P."/>
            <person name="Krieger J.E."/>
            <person name="Kuramae E.E."/>
            <person name="Laigret F."/>
            <person name="Lambais M.R."/>
            <person name="Leite L.C."/>
            <person name="Lemos E.G."/>
            <person name="Lemos M.V."/>
            <person name="Lopes S.A."/>
            <person name="Lopes C.R."/>
            <person name="Machado J.A."/>
            <person name="Machado M.A."/>
            <person name="Madeira A.M."/>
            <person name="Madeira H.M."/>
            <person name="Marino C.L."/>
            <person name="Marques M.V."/>
            <person name="Martins E.A."/>
            <person name="Martins E.M."/>
            <person name="Matsukuma A.Y."/>
            <person name="Menck C.F."/>
            <person name="Miracca E.C."/>
            <person name="Miyaki C.Y."/>
            <person name="Monteriro-Vitorello C.B."/>
            <person name="Moon D.H."/>
            <person name="Nagai M.A."/>
            <person name="Nascimento A.L."/>
            <person name="Netto L.E."/>
            <person name="Nhani A.Jr."/>
            <person name="Nobrega F.G."/>
            <person name="Nunes L.R."/>
            <person name="Oliveira M.A."/>
            <person name="de Oliveira M.C."/>
            <person name="de Oliveira R.C."/>
            <person name="Palmieri D.A."/>
            <person name="Paris A."/>
            <person name="Peixoto B.R."/>
            <person name="Pereira G.A."/>
            <person name="Pereira H.A.Jr."/>
            <person name="Pesquero J.B."/>
            <person name="Quaggio R.B."/>
            <person name="Roberto P.G."/>
            <person name="Rodrigues V."/>
            <person name="de M Rosa A.J."/>
            <person name="de Rosa V.E.Jr."/>
            <person name="de Sa R.G."/>
            <person name="Santelli R.V."/>
            <person name="Sawasaki H.E."/>
            <person name="da Silva A.C."/>
            <person name="da Silva A.M."/>
            <person name="da Silva F.R."/>
            <person name="da Silva W.A.Jr."/>
            <person name="da Silveira J.F."/>
            <person name="Silvestri M.L."/>
            <person name="Siqueira W.J."/>
            <person name="de Souza A.A."/>
            <person name="de Souza A.P."/>
            <person name="Terenzi M.F."/>
            <person name="Truffi D."/>
            <person name="Tsai S.M."/>
            <person name="Tsuhako M.H."/>
            <person name="Vallada H."/>
            <person name="Van Sluys M.A."/>
            <person name="Verjovski-Almeida S."/>
            <person name="Vettore A.L."/>
            <person name="Zago M.A."/>
            <person name="Zatz M."/>
            <person name="Meidanis J."/>
            <person name="Setubal J.C."/>
        </authorList>
    </citation>
    <scope>NUCLEOTIDE SEQUENCE [LARGE SCALE GENOMIC DNA]</scope>
    <source>
        <strain evidence="2 3">9a5c</strain>
    </source>
</reference>
<dbReference type="PIR" id="E82601">
    <property type="entry name" value="E82601"/>
</dbReference>
<sequence length="205" mass="22628">MVLLERHMSHVVAEDNGSVIFIMCYPFLFASSTCNRISVNDYPVCSGYILFFFLQSLRYSHLRSSLMKAHLGETRSTCRLLRAQQPFIGKQGLDYAVGISAETVGATVINLQLVTIAPGAKAKTHMHAGHETAIYALTGVSHVWYGSRLEEHATVVPGDFFYIPAGVPHQPYNNSNEPAVVLVARSDPNDQESVIMLPELDVLHP</sequence>
<gene>
    <name evidence="2" type="ordered locus">XF_2088</name>
</gene>
<dbReference type="STRING" id="160492.XF_2088"/>
<proteinExistence type="predicted"/>
<dbReference type="InterPro" id="IPR011051">
    <property type="entry name" value="RmlC_Cupin_sf"/>
</dbReference>
<dbReference type="AlphaFoldDB" id="Q9PBQ2"/>
<dbReference type="CDD" id="cd02210">
    <property type="entry name" value="cupin_BLR2406-like"/>
    <property type="match status" value="1"/>
</dbReference>
<dbReference type="PANTHER" id="PTHR40112:SF1">
    <property type="entry name" value="H2HPP ISOMERASE"/>
    <property type="match status" value="1"/>
</dbReference>
<dbReference type="eggNOG" id="COG4101">
    <property type="taxonomic scope" value="Bacteria"/>
</dbReference>
<dbReference type="SUPFAM" id="SSF51182">
    <property type="entry name" value="RmlC-like cupins"/>
    <property type="match status" value="1"/>
</dbReference>
<evidence type="ECO:0000313" key="2">
    <source>
        <dbReference type="EMBL" id="AAF84887.1"/>
    </source>
</evidence>
<evidence type="ECO:0000259" key="1">
    <source>
        <dbReference type="Pfam" id="PF07883"/>
    </source>
</evidence>
<protein>
    <recommendedName>
        <fullName evidence="1">Cupin type-2 domain-containing protein</fullName>
    </recommendedName>
</protein>
<dbReference type="InterPro" id="IPR013096">
    <property type="entry name" value="Cupin_2"/>
</dbReference>
<dbReference type="InterPro" id="IPR052535">
    <property type="entry name" value="Bacilysin_H2HPP_isomerase"/>
</dbReference>
<dbReference type="EMBL" id="AE003849">
    <property type="protein sequence ID" value="AAF84887.1"/>
    <property type="molecule type" value="Genomic_DNA"/>
</dbReference>
<dbReference type="Proteomes" id="UP000000812">
    <property type="component" value="Chromosome"/>
</dbReference>
<dbReference type="KEGG" id="xfa:XF_2088"/>
<accession>Q9PBQ2</accession>
<dbReference type="HOGENOM" id="CLU_090057_0_0_6"/>
<name>Q9PBQ2_XYLFA</name>
<feature type="domain" description="Cupin type-2" evidence="1">
    <location>
        <begin position="113"/>
        <end position="183"/>
    </location>
</feature>
<dbReference type="Pfam" id="PF07883">
    <property type="entry name" value="Cupin_2"/>
    <property type="match status" value="1"/>
</dbReference>
<evidence type="ECO:0000313" key="3">
    <source>
        <dbReference type="Proteomes" id="UP000000812"/>
    </source>
</evidence>
<organism evidence="2 3">
    <name type="scientific">Xylella fastidiosa (strain 9a5c)</name>
    <dbReference type="NCBI Taxonomy" id="160492"/>
    <lineage>
        <taxon>Bacteria</taxon>
        <taxon>Pseudomonadati</taxon>
        <taxon>Pseudomonadota</taxon>
        <taxon>Gammaproteobacteria</taxon>
        <taxon>Lysobacterales</taxon>
        <taxon>Lysobacteraceae</taxon>
        <taxon>Xylella</taxon>
    </lineage>
</organism>
<dbReference type="Gene3D" id="2.60.120.10">
    <property type="entry name" value="Jelly Rolls"/>
    <property type="match status" value="1"/>
</dbReference>
<dbReference type="PANTHER" id="PTHR40112">
    <property type="entry name" value="H2HPP ISOMERASE"/>
    <property type="match status" value="1"/>
</dbReference>
<dbReference type="InterPro" id="IPR014710">
    <property type="entry name" value="RmlC-like_jellyroll"/>
</dbReference>